<dbReference type="AlphaFoldDB" id="A0A7J6NEP8"/>
<organism evidence="4 5">
    <name type="scientific">Perkinsus olseni</name>
    <name type="common">Perkinsus atlanticus</name>
    <dbReference type="NCBI Taxonomy" id="32597"/>
    <lineage>
        <taxon>Eukaryota</taxon>
        <taxon>Sar</taxon>
        <taxon>Alveolata</taxon>
        <taxon>Perkinsozoa</taxon>
        <taxon>Perkinsea</taxon>
        <taxon>Perkinsida</taxon>
        <taxon>Perkinsidae</taxon>
        <taxon>Perkinsus</taxon>
    </lineage>
</organism>
<feature type="compositionally biased region" description="Pro residues" evidence="1">
    <location>
        <begin position="270"/>
        <end position="279"/>
    </location>
</feature>
<protein>
    <submittedName>
        <fullName evidence="4">Uncharacterized protein</fullName>
    </submittedName>
</protein>
<feature type="compositionally biased region" description="Acidic residues" evidence="1">
    <location>
        <begin position="311"/>
        <end position="323"/>
    </location>
</feature>
<sequence>MSTSFNAPLCVALLSPIHCVISRAPPVPTLVLLVGMPFAPGRIRHHLRWWCSERTTSLDRFELGLNASIFVLSIACIIHAIAKLLPTIRLAFDTTLEASNLLGISERLLWIIPACLTFTLGLCGIAFIMCAATVGMLSMSDTNDIRPTHDDEAVAEGSRRRMMRDHPPRTVDRKKRKSKPHRKADRHMSRRKRASSKGRCRLSCLSCRFDDICDYTQPRGTWVSVRWLRARLDSLGSEALDHMLSVGWLEVTPCGKYCRAYPDGSQPPERALPPPPPTPDHGVPTFNLARDDSESCVHDWDIDSCNDLFDDEDATPPLLEEDGGVASSRDDEDSSESSWECYWIYTKPGFRRRTLMTCRPLLRVLRRGFCSSPSSTQPPSASTGVMSTVREAVPTIASVRHDGMLLHPEVIGQVVKNWDLHSYSLLEVAPWMNASPALQERFANTLDIFQLCDPTGKVMGHYDRGVSALLRTTLKLGDNNTVPCGLILMYETQEHATNEFSRLQMRTMTESYADEWLNELQPGEGEEALPGVILTVHHYDPQVTHPSQYEIERRDGISKLVCVVRALHVKYFWPREAGEGQVIQLAPGQTLGTSDDYNIVTDLQTWESGEKFREMPQQDSEDPEDFFRVLPWVKDRTKSDFIRATYAYVKRNDAGEITSVLAAVSVTGDVDTKKPARLVMSSPYVDTESGSPEEAEQALDTVLQHIFAKYRRSVGVVLYDSKDTFYEFAEEYMLPRHRYWTEKEAGICLTAVPVQMPVPAQECLLHSPYVIPAEFLSFETYFKTPTG</sequence>
<evidence type="ECO:0000256" key="1">
    <source>
        <dbReference type="SAM" id="MobiDB-lite"/>
    </source>
</evidence>
<dbReference type="EMBL" id="JABANP010000472">
    <property type="protein sequence ID" value="KAF4681947.1"/>
    <property type="molecule type" value="Genomic_DNA"/>
</dbReference>
<feature type="region of interest" description="Disordered" evidence="1">
    <location>
        <begin position="264"/>
        <end position="286"/>
    </location>
</feature>
<reference evidence="4 5" key="1">
    <citation type="submission" date="2020-04" db="EMBL/GenBank/DDBJ databases">
        <title>Perkinsus olseni comparative genomics.</title>
        <authorList>
            <person name="Bogema D.R."/>
        </authorList>
    </citation>
    <scope>NUCLEOTIDE SEQUENCE [LARGE SCALE GENOMIC DNA]</scope>
    <source>
        <strain evidence="4">00978-12</strain>
    </source>
</reference>
<keyword evidence="2" id="KW-1133">Transmembrane helix</keyword>
<keyword evidence="3" id="KW-0732">Signal</keyword>
<feature type="signal peptide" evidence="3">
    <location>
        <begin position="1"/>
        <end position="22"/>
    </location>
</feature>
<feature type="region of interest" description="Disordered" evidence="1">
    <location>
        <begin position="147"/>
        <end position="194"/>
    </location>
</feature>
<proteinExistence type="predicted"/>
<evidence type="ECO:0000256" key="2">
    <source>
        <dbReference type="SAM" id="Phobius"/>
    </source>
</evidence>
<keyword evidence="2" id="KW-0472">Membrane</keyword>
<name>A0A7J6NEP8_PEROL</name>
<evidence type="ECO:0000313" key="4">
    <source>
        <dbReference type="EMBL" id="KAF4681947.1"/>
    </source>
</evidence>
<evidence type="ECO:0000256" key="3">
    <source>
        <dbReference type="SAM" id="SignalP"/>
    </source>
</evidence>
<dbReference type="Proteomes" id="UP000541610">
    <property type="component" value="Unassembled WGS sequence"/>
</dbReference>
<comment type="caution">
    <text evidence="4">The sequence shown here is derived from an EMBL/GenBank/DDBJ whole genome shotgun (WGS) entry which is preliminary data.</text>
</comment>
<keyword evidence="2" id="KW-0812">Transmembrane</keyword>
<gene>
    <name evidence="4" type="ORF">FOZ60_011338</name>
</gene>
<feature type="compositionally biased region" description="Basic residues" evidence="1">
    <location>
        <begin position="172"/>
        <end position="194"/>
    </location>
</feature>
<dbReference type="OrthoDB" id="432655at2759"/>
<feature type="chain" id="PRO_5029596106" evidence="3">
    <location>
        <begin position="23"/>
        <end position="787"/>
    </location>
</feature>
<feature type="transmembrane region" description="Helical" evidence="2">
    <location>
        <begin position="108"/>
        <end position="137"/>
    </location>
</feature>
<feature type="region of interest" description="Disordered" evidence="1">
    <location>
        <begin position="311"/>
        <end position="334"/>
    </location>
</feature>
<feature type="transmembrane region" description="Helical" evidence="2">
    <location>
        <begin position="63"/>
        <end position="82"/>
    </location>
</feature>
<evidence type="ECO:0000313" key="5">
    <source>
        <dbReference type="Proteomes" id="UP000541610"/>
    </source>
</evidence>
<accession>A0A7J6NEP8</accession>